<feature type="domain" description="DUF927" evidence="1">
    <location>
        <begin position="37"/>
        <end position="297"/>
    </location>
</feature>
<dbReference type="Pfam" id="PF18662">
    <property type="entry name" value="HTH_56"/>
    <property type="match status" value="1"/>
</dbReference>
<evidence type="ECO:0000259" key="1">
    <source>
        <dbReference type="Pfam" id="PF06048"/>
    </source>
</evidence>
<proteinExistence type="predicted"/>
<evidence type="ECO:0008006" key="4">
    <source>
        <dbReference type="Google" id="ProtNLM"/>
    </source>
</evidence>
<sequence length="570" mass="64479">MEAVVINSEELMSGKEYKFGDYTINDKGLYLPMNVAGKVQNVKMCEPICIEKTISNIDTKEAYIRLLYKYQGTYNTINVTMQMLRANKLPELLKYGVDIPPEDEKFLGRHLLKQLKLVGHEHIYNNVGWHIDSDRNLEFRLNELVSNNANIKAINNPEDPTFNLSCSGTLGAWTNMFHTDIKGNIPLETMMCIGFSAPIVGYLHRKDKHTDTLIIHIAGKSTTGKTTASKAAVSPFGIPDTKDKGLFRTWNGTSNAIINSLGGNFGIPLVFDEFSMIKNRDMSKEIYTIASGEDKARLTDTIIQRKASKWGTTIISTGEQSIFERANNNGGLRVRTFTFEGVEWTKSAENAESIKAIISENHGYAGVEFIKYIFNQGFSIIDTKWSYWKSRCLEVIPDNPFKNRVADKFAIIITGGEIANEALGLEIDLEAVLNFLVNNEIESIEDRDIGEKAFTDIIQLISQNVRKFRLNNSSFTPRDCWGKIDSEVNFYKVAIIKNVLEKELRELNYEDVKVVIKEWKEKGYLITEVGKNTNRATVNPKGKRNVVYILKIPTEDLKEYVVNSNPSLVN</sequence>
<reference evidence="3" key="1">
    <citation type="submission" date="2019-11" db="EMBL/GenBank/DDBJ databases">
        <authorList>
            <person name="Feng L."/>
        </authorList>
    </citation>
    <scope>NUCLEOTIDE SEQUENCE</scope>
    <source>
        <strain evidence="3">CButyricumLFYP62</strain>
    </source>
</reference>
<gene>
    <name evidence="3" type="ORF">CBLFYP62_03271</name>
</gene>
<protein>
    <recommendedName>
        <fullName evidence="4">DUF927 domain-containing protein</fullName>
    </recommendedName>
</protein>
<evidence type="ECO:0000259" key="2">
    <source>
        <dbReference type="Pfam" id="PF18662"/>
    </source>
</evidence>
<dbReference type="InterPro" id="IPR040538">
    <property type="entry name" value="Cch_HTH"/>
</dbReference>
<dbReference type="AlphaFoldDB" id="A0A6N3GSM0"/>
<dbReference type="InterPro" id="IPR009270">
    <property type="entry name" value="DUF927"/>
</dbReference>
<feature type="domain" description="Cch helix turn helix" evidence="2">
    <location>
        <begin position="448"/>
        <end position="554"/>
    </location>
</feature>
<evidence type="ECO:0000313" key="3">
    <source>
        <dbReference type="EMBL" id="VYU67466.1"/>
    </source>
</evidence>
<dbReference type="EMBL" id="CACRTU010000036">
    <property type="protein sequence ID" value="VYU67466.1"/>
    <property type="molecule type" value="Genomic_DNA"/>
</dbReference>
<dbReference type="RefSeq" id="WP_033127325.1">
    <property type="nucleotide sequence ID" value="NZ_CACRTU010000036.1"/>
</dbReference>
<name>A0A6N3GSM0_CLOBU</name>
<accession>A0A6N3GSM0</accession>
<organism evidence="3">
    <name type="scientific">Clostridium butyricum</name>
    <dbReference type="NCBI Taxonomy" id="1492"/>
    <lineage>
        <taxon>Bacteria</taxon>
        <taxon>Bacillati</taxon>
        <taxon>Bacillota</taxon>
        <taxon>Clostridia</taxon>
        <taxon>Eubacteriales</taxon>
        <taxon>Clostridiaceae</taxon>
        <taxon>Clostridium</taxon>
    </lineage>
</organism>
<dbReference type="Pfam" id="PF06048">
    <property type="entry name" value="DUF927"/>
    <property type="match status" value="1"/>
</dbReference>